<comment type="cofactor">
    <cofactor evidence="1">
        <name>Fe cation</name>
        <dbReference type="ChEBI" id="CHEBI:24875"/>
    </cofactor>
</comment>
<protein>
    <recommendedName>
        <fullName evidence="5">Phytanoyl-CoA dioxygenase domain-containing protein 1</fullName>
    </recommendedName>
</protein>
<keyword evidence="8" id="KW-1185">Reference proteome</keyword>
<dbReference type="SUPFAM" id="SSF51197">
    <property type="entry name" value="Clavaminate synthase-like"/>
    <property type="match status" value="1"/>
</dbReference>
<evidence type="ECO:0000313" key="7">
    <source>
        <dbReference type="EMBL" id="CAG5110744.1"/>
    </source>
</evidence>
<evidence type="ECO:0000313" key="8">
    <source>
        <dbReference type="Proteomes" id="UP001158576"/>
    </source>
</evidence>
<evidence type="ECO:0000256" key="6">
    <source>
        <dbReference type="ARBA" id="ARBA00045487"/>
    </source>
</evidence>
<keyword evidence="2" id="KW-0479">Metal-binding</keyword>
<evidence type="ECO:0000256" key="1">
    <source>
        <dbReference type="ARBA" id="ARBA00001962"/>
    </source>
</evidence>
<accession>A0ABN7SZJ0</accession>
<comment type="similarity">
    <text evidence="4">Belongs to the PhyH family. PHYHD1 subfamily.</text>
</comment>
<name>A0ABN7SZJ0_OIKDI</name>
<organism evidence="7 8">
    <name type="scientific">Oikopleura dioica</name>
    <name type="common">Tunicate</name>
    <dbReference type="NCBI Taxonomy" id="34765"/>
    <lineage>
        <taxon>Eukaryota</taxon>
        <taxon>Metazoa</taxon>
        <taxon>Chordata</taxon>
        <taxon>Tunicata</taxon>
        <taxon>Appendicularia</taxon>
        <taxon>Copelata</taxon>
        <taxon>Oikopleuridae</taxon>
        <taxon>Oikopleura</taxon>
    </lineage>
</organism>
<evidence type="ECO:0000256" key="4">
    <source>
        <dbReference type="ARBA" id="ARBA00038356"/>
    </source>
</evidence>
<evidence type="ECO:0000256" key="3">
    <source>
        <dbReference type="ARBA" id="ARBA00023004"/>
    </source>
</evidence>
<dbReference type="PANTHER" id="PTHR20883">
    <property type="entry name" value="PHYTANOYL-COA DIOXYGENASE DOMAIN CONTAINING 1"/>
    <property type="match status" value="1"/>
</dbReference>
<dbReference type="PANTHER" id="PTHR20883:SF15">
    <property type="entry name" value="PHYTANOYL-COA DIOXYGENASE DOMAIN-CONTAINING PROTEIN 1"/>
    <property type="match status" value="1"/>
</dbReference>
<dbReference type="Proteomes" id="UP001158576">
    <property type="component" value="Chromosome 2"/>
</dbReference>
<sequence>MNLKQVSEDFEKNGLAVVKGFASAEECEAMRDEMKKICEGLKADEIHCFETESANNDYFMNSGDKIRFFFDPAAFDDQKNLKSTAFTSLNKVGHALHTHPGVFHEIVTAPKTKEVLRAINLKKVCVPQSMFIFKQAKFGSAVPPHQDSTFLHTSPTQTVVGLWLALEDATEDNGCLWFIPGSHKPYKNESKREKLDHAFMNRVPTSDGSVRTEYRLGTSKEYYESCDFTWIPAQVKKGDLVLIHDMVHHKSLPNHSNKSRNIYAWHLFESSEATWDSDNWLQYPEGKSFMEFSTE</sequence>
<reference evidence="7 8" key="1">
    <citation type="submission" date="2021-04" db="EMBL/GenBank/DDBJ databases">
        <authorList>
            <person name="Bliznina A."/>
        </authorList>
    </citation>
    <scope>NUCLEOTIDE SEQUENCE [LARGE SCALE GENOMIC DNA]</scope>
</reference>
<evidence type="ECO:0000256" key="2">
    <source>
        <dbReference type="ARBA" id="ARBA00022723"/>
    </source>
</evidence>
<dbReference type="EMBL" id="OU015567">
    <property type="protein sequence ID" value="CAG5110744.1"/>
    <property type="molecule type" value="Genomic_DNA"/>
</dbReference>
<dbReference type="Pfam" id="PF05721">
    <property type="entry name" value="PhyH"/>
    <property type="match status" value="1"/>
</dbReference>
<keyword evidence="3" id="KW-0408">Iron</keyword>
<gene>
    <name evidence="7" type="ORF">OKIOD_LOCUS13879</name>
</gene>
<evidence type="ECO:0000256" key="5">
    <source>
        <dbReference type="ARBA" id="ARBA00039857"/>
    </source>
</evidence>
<dbReference type="Gene3D" id="2.60.120.620">
    <property type="entry name" value="q2cbj1_9rhob like domain"/>
    <property type="match status" value="1"/>
</dbReference>
<comment type="function">
    <text evidence="6">2-oxoglutarate(2OG)-dependent dioxygenase that catalyzes the conversion of 2-oxoglutarate to succinate and CO(2) in an iron-dependent manner. However, does not couple 2OG turnover to the hydroxylation of acyl-coenzyme A derivatives, implying that it is not directly involved in phytanoyl coenzyme-A metabolism. Does not show detectable activity towards fatty acid CoA thioesters.</text>
</comment>
<dbReference type="InterPro" id="IPR008775">
    <property type="entry name" value="Phytyl_CoA_dOase-like"/>
</dbReference>
<proteinExistence type="inferred from homology"/>